<dbReference type="GO" id="GO:0008168">
    <property type="term" value="F:methyltransferase activity"/>
    <property type="evidence" value="ECO:0007669"/>
    <property type="project" value="UniProtKB-KW"/>
</dbReference>
<dbReference type="AlphaFoldDB" id="A0A5Q2RR03"/>
<feature type="region of interest" description="Disordered" evidence="1">
    <location>
        <begin position="303"/>
        <end position="345"/>
    </location>
</feature>
<evidence type="ECO:0000313" key="4">
    <source>
        <dbReference type="EMBL" id="QGG96330.1"/>
    </source>
</evidence>
<dbReference type="Pfam" id="PF05050">
    <property type="entry name" value="Methyltransf_21"/>
    <property type="match status" value="1"/>
</dbReference>
<protein>
    <submittedName>
        <fullName evidence="4">FkbM family methyltransferase</fullName>
    </submittedName>
</protein>
<dbReference type="GO" id="GO:0006888">
    <property type="term" value="P:endoplasmic reticulum to Golgi vesicle-mediated transport"/>
    <property type="evidence" value="ECO:0007669"/>
    <property type="project" value="TreeGrafter"/>
</dbReference>
<feature type="domain" description="Methyltransferase FkbM" evidence="2">
    <location>
        <begin position="55"/>
        <end position="217"/>
    </location>
</feature>
<dbReference type="GO" id="GO:0005886">
    <property type="term" value="C:plasma membrane"/>
    <property type="evidence" value="ECO:0007669"/>
    <property type="project" value="TreeGrafter"/>
</dbReference>
<reference evidence="4 5" key="1">
    <citation type="submission" date="2019-11" db="EMBL/GenBank/DDBJ databases">
        <authorList>
            <person name="He Y."/>
        </authorList>
    </citation>
    <scope>NUCLEOTIDE SEQUENCE [LARGE SCALE GENOMIC DNA]</scope>
    <source>
        <strain evidence="4 5">SCSIO 58843</strain>
    </source>
</reference>
<name>A0A5Q2RR03_9ACTN</name>
<evidence type="ECO:0000259" key="3">
    <source>
        <dbReference type="Pfam" id="PF13649"/>
    </source>
</evidence>
<proteinExistence type="predicted"/>
<dbReference type="Proteomes" id="UP000334019">
    <property type="component" value="Chromosome"/>
</dbReference>
<feature type="region of interest" description="Disordered" evidence="1">
    <location>
        <begin position="1"/>
        <end position="29"/>
    </location>
</feature>
<dbReference type="NCBIfam" id="TIGR01444">
    <property type="entry name" value="fkbM_fam"/>
    <property type="match status" value="1"/>
</dbReference>
<keyword evidence="4" id="KW-0808">Transferase</keyword>
<dbReference type="Pfam" id="PF13649">
    <property type="entry name" value="Methyltransf_25"/>
    <property type="match status" value="1"/>
</dbReference>
<dbReference type="GO" id="GO:0005737">
    <property type="term" value="C:cytoplasm"/>
    <property type="evidence" value="ECO:0007669"/>
    <property type="project" value="GOC"/>
</dbReference>
<dbReference type="InterPro" id="IPR029063">
    <property type="entry name" value="SAM-dependent_MTases_sf"/>
</dbReference>
<accession>A0A5Q2RR03</accession>
<sequence>MASHLRPAAARRRRPPLGDRRGGPEDPAPVISYAQNGEDVVLARLFTGDDGFWIDVGAGHPVHDSVTQHFSERGWRGLNVEPLAEWHELLVEQRPDDINERVALSDRAGTAVLHVGPPENRGGSTLEDDVAARYRREGQVLTSEEVPVERLDALLAEHGIARADFLKVDVEGHERAVLSAVDWDAVDIRVVVVEATEPNSPTPDHDSWEPILLEAGYACALFDGLNRFYARADDDEALAALSVPANVFDGAEPHRWVSTVAAAEGERRVLLRARLEAEAELDGILLHLRNLADEAAALGAVAEGTSDAAPAPPAPSAGAAPPTTVPPRRAEHTAPVEGEPLPVPPIEMRTLVGPTDVEAFDNPDGALLLGDDVPVEAYRFVLDWGSGCGRNARKLLQQTPRPGRYLGLDLHLGMVEWCQRRLEPFDEHFRFEHHDVHNPGFNPGADKPPHLPFPVADGDVTLFLALSVFTHVLPSSVDHYLDEMARVLADDGIAWTTWFLFDRVGFPMLQEDQHALFVNEHDPTNAVIYERSWFLDALERRGLALATARAPEVRGFQWQMGIVHDHDPRAGATLPDDDAPTGVVRAGHVPDAHRVGRASSGG</sequence>
<dbReference type="InterPro" id="IPR053202">
    <property type="entry name" value="EGF_Rcpt_Signaling_Reg"/>
</dbReference>
<evidence type="ECO:0000259" key="2">
    <source>
        <dbReference type="Pfam" id="PF05050"/>
    </source>
</evidence>
<keyword evidence="5" id="KW-1185">Reference proteome</keyword>
<dbReference type="InterPro" id="IPR006342">
    <property type="entry name" value="FkbM_mtfrase"/>
</dbReference>
<feature type="domain" description="Methyltransferase" evidence="3">
    <location>
        <begin position="381"/>
        <end position="492"/>
    </location>
</feature>
<evidence type="ECO:0000313" key="5">
    <source>
        <dbReference type="Proteomes" id="UP000334019"/>
    </source>
</evidence>
<keyword evidence="4" id="KW-0489">Methyltransferase</keyword>
<dbReference type="PANTHER" id="PTHR34009:SF2">
    <property type="entry name" value="PROTEIN STAR"/>
    <property type="match status" value="1"/>
</dbReference>
<dbReference type="GO" id="GO:0016197">
    <property type="term" value="P:endosomal transport"/>
    <property type="evidence" value="ECO:0007669"/>
    <property type="project" value="TreeGrafter"/>
</dbReference>
<dbReference type="Gene3D" id="3.40.50.150">
    <property type="entry name" value="Vaccinia Virus protein VP39"/>
    <property type="match status" value="2"/>
</dbReference>
<dbReference type="EMBL" id="CP045851">
    <property type="protein sequence ID" value="QGG96330.1"/>
    <property type="molecule type" value="Genomic_DNA"/>
</dbReference>
<dbReference type="SUPFAM" id="SSF53335">
    <property type="entry name" value="S-adenosyl-L-methionine-dependent methyltransferases"/>
    <property type="match status" value="2"/>
</dbReference>
<dbReference type="PANTHER" id="PTHR34009">
    <property type="entry name" value="PROTEIN STAR"/>
    <property type="match status" value="1"/>
</dbReference>
<evidence type="ECO:0000256" key="1">
    <source>
        <dbReference type="SAM" id="MobiDB-lite"/>
    </source>
</evidence>
<organism evidence="4 5">
    <name type="scientific">Actinomarinicola tropica</name>
    <dbReference type="NCBI Taxonomy" id="2789776"/>
    <lineage>
        <taxon>Bacteria</taxon>
        <taxon>Bacillati</taxon>
        <taxon>Actinomycetota</taxon>
        <taxon>Acidimicrobiia</taxon>
        <taxon>Acidimicrobiales</taxon>
        <taxon>Iamiaceae</taxon>
        <taxon>Actinomarinicola</taxon>
    </lineage>
</organism>
<dbReference type="GO" id="GO:0032259">
    <property type="term" value="P:methylation"/>
    <property type="evidence" value="ECO:0007669"/>
    <property type="project" value="UniProtKB-KW"/>
</dbReference>
<gene>
    <name evidence="4" type="ORF">GH723_15170</name>
</gene>
<dbReference type="InterPro" id="IPR041698">
    <property type="entry name" value="Methyltransf_25"/>
</dbReference>
<dbReference type="KEGG" id="atq:GH723_15170"/>